<accession>A0AAE0E739</accession>
<evidence type="ECO:0000313" key="3">
    <source>
        <dbReference type="EMBL" id="KAK3211883.1"/>
    </source>
</evidence>
<dbReference type="EMBL" id="JANJYJ010000005">
    <property type="protein sequence ID" value="KAK3211883.1"/>
    <property type="molecule type" value="Genomic_DNA"/>
</dbReference>
<dbReference type="AlphaFoldDB" id="A0AAE0E739"/>
<proteinExistence type="predicted"/>
<dbReference type="Proteomes" id="UP001281410">
    <property type="component" value="Unassembled WGS sequence"/>
</dbReference>
<feature type="domain" description="SKP1 component POZ" evidence="2">
    <location>
        <begin position="54"/>
        <end position="100"/>
    </location>
</feature>
<protein>
    <recommendedName>
        <fullName evidence="2">SKP1 component POZ domain-containing protein</fullName>
    </recommendedName>
</protein>
<gene>
    <name evidence="3" type="ORF">Dsin_016589</name>
</gene>
<evidence type="ECO:0000313" key="4">
    <source>
        <dbReference type="Proteomes" id="UP001281410"/>
    </source>
</evidence>
<reference evidence="3" key="1">
    <citation type="journal article" date="2023" name="Plant J.">
        <title>Genome sequences and population genomics provide insights into the demographic history, inbreeding, and mutation load of two 'living fossil' tree species of Dipteronia.</title>
        <authorList>
            <person name="Feng Y."/>
            <person name="Comes H.P."/>
            <person name="Chen J."/>
            <person name="Zhu S."/>
            <person name="Lu R."/>
            <person name="Zhang X."/>
            <person name="Li P."/>
            <person name="Qiu J."/>
            <person name="Olsen K.M."/>
            <person name="Qiu Y."/>
        </authorList>
    </citation>
    <scope>NUCLEOTIDE SEQUENCE</scope>
    <source>
        <strain evidence="3">NBL</strain>
    </source>
</reference>
<sequence length="112" mass="12459">MFYRLQPPLYGVLVVKIYRSTMSSSSRSAASSSSRFTASSSSTPIELLKATLGFEMKETVVTQSQTIKGMVDNYASSAIPVCNITGRILTMVIEWWNKHKIGAVFEENELKE</sequence>
<evidence type="ECO:0000256" key="1">
    <source>
        <dbReference type="ARBA" id="ARBA00004906"/>
    </source>
</evidence>
<keyword evidence="4" id="KW-1185">Reference proteome</keyword>
<name>A0AAE0E739_9ROSI</name>
<dbReference type="SUPFAM" id="SSF54695">
    <property type="entry name" value="POZ domain"/>
    <property type="match status" value="1"/>
</dbReference>
<comment type="caution">
    <text evidence="3">The sequence shown here is derived from an EMBL/GenBank/DDBJ whole genome shotgun (WGS) entry which is preliminary data.</text>
</comment>
<dbReference type="Pfam" id="PF03931">
    <property type="entry name" value="Skp1_POZ"/>
    <property type="match status" value="1"/>
</dbReference>
<organism evidence="3 4">
    <name type="scientific">Dipteronia sinensis</name>
    <dbReference type="NCBI Taxonomy" id="43782"/>
    <lineage>
        <taxon>Eukaryota</taxon>
        <taxon>Viridiplantae</taxon>
        <taxon>Streptophyta</taxon>
        <taxon>Embryophyta</taxon>
        <taxon>Tracheophyta</taxon>
        <taxon>Spermatophyta</taxon>
        <taxon>Magnoliopsida</taxon>
        <taxon>eudicotyledons</taxon>
        <taxon>Gunneridae</taxon>
        <taxon>Pentapetalae</taxon>
        <taxon>rosids</taxon>
        <taxon>malvids</taxon>
        <taxon>Sapindales</taxon>
        <taxon>Sapindaceae</taxon>
        <taxon>Hippocastanoideae</taxon>
        <taxon>Acereae</taxon>
        <taxon>Dipteronia</taxon>
    </lineage>
</organism>
<dbReference type="GO" id="GO:0006511">
    <property type="term" value="P:ubiquitin-dependent protein catabolic process"/>
    <property type="evidence" value="ECO:0007669"/>
    <property type="project" value="InterPro"/>
</dbReference>
<dbReference type="Gene3D" id="3.30.710.10">
    <property type="entry name" value="Potassium Channel Kv1.1, Chain A"/>
    <property type="match status" value="1"/>
</dbReference>
<dbReference type="InterPro" id="IPR011333">
    <property type="entry name" value="SKP1/BTB/POZ_sf"/>
</dbReference>
<dbReference type="InterPro" id="IPR016073">
    <property type="entry name" value="Skp1_comp_POZ"/>
</dbReference>
<evidence type="ECO:0000259" key="2">
    <source>
        <dbReference type="Pfam" id="PF03931"/>
    </source>
</evidence>
<comment type="pathway">
    <text evidence="1">Protein modification; protein ubiquitination.</text>
</comment>